<protein>
    <submittedName>
        <fullName evidence="2">Uncharacterized protein</fullName>
    </submittedName>
</protein>
<name>E9GFS6_DAPPU</name>
<sequence>MAVEHAMTSGIIFASGFGYNRSISHSQPRNHTTLCDSVITTGVVPLIPLPGIWQQPTRTVQIVGIRSYLTIRSTASDNSIKRVASMKRQRVSIEKKKDSSNLEVDASWIMRATTLEEPSPQHQERDMRPSAAGGGGYYDRRVVVSFLESLHFYSSTASTTVTNRPGSSSQSNHDFQTKRRLGIGRWTSAGANASTAAVTQQTNPPKKSFRCHRVVRQSLPHS</sequence>
<feature type="region of interest" description="Disordered" evidence="1">
    <location>
        <begin position="114"/>
        <end position="134"/>
    </location>
</feature>
<evidence type="ECO:0000313" key="3">
    <source>
        <dbReference type="Proteomes" id="UP000000305"/>
    </source>
</evidence>
<dbReference type="EMBL" id="GL732542">
    <property type="protein sequence ID" value="EFX81759.1"/>
    <property type="molecule type" value="Genomic_DNA"/>
</dbReference>
<dbReference type="InParanoid" id="E9GFS6"/>
<proteinExistence type="predicted"/>
<dbReference type="Proteomes" id="UP000000305">
    <property type="component" value="Unassembled WGS sequence"/>
</dbReference>
<dbReference type="HOGENOM" id="CLU_1246482_0_0_1"/>
<dbReference type="KEGG" id="dpx:DAPPUDRAFT_102226"/>
<feature type="region of interest" description="Disordered" evidence="1">
    <location>
        <begin position="157"/>
        <end position="179"/>
    </location>
</feature>
<accession>E9GFS6</accession>
<gene>
    <name evidence="2" type="ORF">DAPPUDRAFT_102226</name>
</gene>
<dbReference type="AlphaFoldDB" id="E9GFS6"/>
<evidence type="ECO:0000313" key="2">
    <source>
        <dbReference type="EMBL" id="EFX81759.1"/>
    </source>
</evidence>
<keyword evidence="3" id="KW-1185">Reference proteome</keyword>
<organism evidence="2 3">
    <name type="scientific">Daphnia pulex</name>
    <name type="common">Water flea</name>
    <dbReference type="NCBI Taxonomy" id="6669"/>
    <lineage>
        <taxon>Eukaryota</taxon>
        <taxon>Metazoa</taxon>
        <taxon>Ecdysozoa</taxon>
        <taxon>Arthropoda</taxon>
        <taxon>Crustacea</taxon>
        <taxon>Branchiopoda</taxon>
        <taxon>Diplostraca</taxon>
        <taxon>Cladocera</taxon>
        <taxon>Anomopoda</taxon>
        <taxon>Daphniidae</taxon>
        <taxon>Daphnia</taxon>
    </lineage>
</organism>
<reference evidence="2 3" key="1">
    <citation type="journal article" date="2011" name="Science">
        <title>The ecoresponsive genome of Daphnia pulex.</title>
        <authorList>
            <person name="Colbourne J.K."/>
            <person name="Pfrender M.E."/>
            <person name="Gilbert D."/>
            <person name="Thomas W.K."/>
            <person name="Tucker A."/>
            <person name="Oakley T.H."/>
            <person name="Tokishita S."/>
            <person name="Aerts A."/>
            <person name="Arnold G.J."/>
            <person name="Basu M.K."/>
            <person name="Bauer D.J."/>
            <person name="Caceres C.E."/>
            <person name="Carmel L."/>
            <person name="Casola C."/>
            <person name="Choi J.H."/>
            <person name="Detter J.C."/>
            <person name="Dong Q."/>
            <person name="Dusheyko S."/>
            <person name="Eads B.D."/>
            <person name="Frohlich T."/>
            <person name="Geiler-Samerotte K.A."/>
            <person name="Gerlach D."/>
            <person name="Hatcher P."/>
            <person name="Jogdeo S."/>
            <person name="Krijgsveld J."/>
            <person name="Kriventseva E.V."/>
            <person name="Kultz D."/>
            <person name="Laforsch C."/>
            <person name="Lindquist E."/>
            <person name="Lopez J."/>
            <person name="Manak J.R."/>
            <person name="Muller J."/>
            <person name="Pangilinan J."/>
            <person name="Patwardhan R.P."/>
            <person name="Pitluck S."/>
            <person name="Pritham E.J."/>
            <person name="Rechtsteiner A."/>
            <person name="Rho M."/>
            <person name="Rogozin I.B."/>
            <person name="Sakarya O."/>
            <person name="Salamov A."/>
            <person name="Schaack S."/>
            <person name="Shapiro H."/>
            <person name="Shiga Y."/>
            <person name="Skalitzky C."/>
            <person name="Smith Z."/>
            <person name="Souvorov A."/>
            <person name="Sung W."/>
            <person name="Tang Z."/>
            <person name="Tsuchiya D."/>
            <person name="Tu H."/>
            <person name="Vos H."/>
            <person name="Wang M."/>
            <person name="Wolf Y.I."/>
            <person name="Yamagata H."/>
            <person name="Yamada T."/>
            <person name="Ye Y."/>
            <person name="Shaw J.R."/>
            <person name="Andrews J."/>
            <person name="Crease T.J."/>
            <person name="Tang H."/>
            <person name="Lucas S.M."/>
            <person name="Robertson H.M."/>
            <person name="Bork P."/>
            <person name="Koonin E.V."/>
            <person name="Zdobnov E.M."/>
            <person name="Grigoriev I.V."/>
            <person name="Lynch M."/>
            <person name="Boore J.L."/>
        </authorList>
    </citation>
    <scope>NUCLEOTIDE SEQUENCE [LARGE SCALE GENOMIC DNA]</scope>
</reference>
<feature type="compositionally biased region" description="Polar residues" evidence="1">
    <location>
        <begin position="157"/>
        <end position="174"/>
    </location>
</feature>
<evidence type="ECO:0000256" key="1">
    <source>
        <dbReference type="SAM" id="MobiDB-lite"/>
    </source>
</evidence>